<dbReference type="InterPro" id="IPR004610">
    <property type="entry name" value="RecJ"/>
</dbReference>
<feature type="domain" description="DDH" evidence="6">
    <location>
        <begin position="86"/>
        <end position="218"/>
    </location>
</feature>
<evidence type="ECO:0000313" key="10">
    <source>
        <dbReference type="Proteomes" id="UP000182264"/>
    </source>
</evidence>
<evidence type="ECO:0000259" key="7">
    <source>
        <dbReference type="Pfam" id="PF02272"/>
    </source>
</evidence>
<feature type="domain" description="DHHA1" evidence="7">
    <location>
        <begin position="362"/>
        <end position="451"/>
    </location>
</feature>
<accession>A0A1L3GJA7</accession>
<dbReference type="AlphaFoldDB" id="A0A1L3GJA7"/>
<dbReference type="RefSeq" id="WP_072287861.1">
    <property type="nucleotide sequence ID" value="NZ_CP015455.1"/>
</dbReference>
<dbReference type="InterPro" id="IPR001667">
    <property type="entry name" value="DDH_dom"/>
</dbReference>
<dbReference type="OrthoDB" id="9809852at2"/>
<feature type="domain" description="RecJ OB" evidence="8">
    <location>
        <begin position="467"/>
        <end position="568"/>
    </location>
</feature>
<name>A0A1L3GJA7_SYNAC</name>
<dbReference type="NCBIfam" id="TIGR00644">
    <property type="entry name" value="recJ"/>
    <property type="match status" value="1"/>
</dbReference>
<evidence type="ECO:0000313" key="9">
    <source>
        <dbReference type="EMBL" id="APG26022.1"/>
    </source>
</evidence>
<proteinExistence type="inferred from homology"/>
<dbReference type="InterPro" id="IPR041122">
    <property type="entry name" value="RecJ_OB"/>
</dbReference>
<dbReference type="InterPro" id="IPR003156">
    <property type="entry name" value="DHHA1_dom"/>
</dbReference>
<keyword evidence="5 9" id="KW-0269">Exonuclease</keyword>
<dbReference type="InterPro" id="IPR051673">
    <property type="entry name" value="SSDNA_exonuclease_RecJ"/>
</dbReference>
<protein>
    <recommendedName>
        <fullName evidence="2">Single-stranded-DNA-specific exonuclease RecJ</fullName>
    </recommendedName>
</protein>
<dbReference type="Gene3D" id="3.90.1640.30">
    <property type="match status" value="1"/>
</dbReference>
<dbReference type="Proteomes" id="UP000182264">
    <property type="component" value="Chromosome"/>
</dbReference>
<keyword evidence="10" id="KW-1185">Reference proteome</keyword>
<evidence type="ECO:0000256" key="1">
    <source>
        <dbReference type="ARBA" id="ARBA00005915"/>
    </source>
</evidence>
<dbReference type="Pfam" id="PF02272">
    <property type="entry name" value="DHHA1"/>
    <property type="match status" value="1"/>
</dbReference>
<keyword evidence="3" id="KW-0540">Nuclease</keyword>
<gene>
    <name evidence="9" type="ORF">A7E75_14165</name>
</gene>
<evidence type="ECO:0000256" key="5">
    <source>
        <dbReference type="ARBA" id="ARBA00022839"/>
    </source>
</evidence>
<dbReference type="PANTHER" id="PTHR30255:SF2">
    <property type="entry name" value="SINGLE-STRANDED-DNA-SPECIFIC EXONUCLEASE RECJ"/>
    <property type="match status" value="1"/>
</dbReference>
<evidence type="ECO:0000256" key="2">
    <source>
        <dbReference type="ARBA" id="ARBA00019841"/>
    </source>
</evidence>
<dbReference type="STRING" id="29542.A6070_08190"/>
<dbReference type="GO" id="GO:0006310">
    <property type="term" value="P:DNA recombination"/>
    <property type="evidence" value="ECO:0007669"/>
    <property type="project" value="InterPro"/>
</dbReference>
<sequence>MVTPHLDTLWIERPRSEALQGVDLQRCLGVSHLAEEVLRRRDLPSLEEVREFLEARLSAMPDPFQMADMQRAVERLAQALRQGEGIAVHGDYDVDGVTGTALMVETLRAIGGRVSYHIPMRLKDGYGLCLEALESCAAAGARVAVSVDCGISAHRQAQRAAELGLDLIITDHHQPPEILPQALAIVNPARRDCSFPYKHLAGVGVVFLLLVALRRYLRESGYWTKSAEPDLRYGLDLVALGSIADIVPLKGLNRALTKAGLELLSHSGRPGLQALKQVAAVDKVTCGTVGFRLAPRINAAGRLEDASVGVELLLKRSVEDAMPAAELLDRVNRQRQVLEQQTLEEADERWQRETSGATHSIVLADARWHPGVIGIVASRLVEKYHRPTVLIALNEGAGKGSARSIKGLHLYQALQDCHACLQGFGGHEFAAGLSIGAEKIPEFARRFEAVARQRLSPDDLLPRQFHDGEITLEEIDAADLLALERLAPYGPGNPQPLFLARGVHLQCIQVAGESHLRFLACQGGCGLSAIAFGMADRRHQLDGPQDILFIPSLNDWRGKVSIQLQVKHIRPALHE</sequence>
<dbReference type="KEGG" id="pace:A6070_08190"/>
<dbReference type="Pfam" id="PF17768">
    <property type="entry name" value="RecJ_OB"/>
    <property type="match status" value="1"/>
</dbReference>
<dbReference type="SUPFAM" id="SSF64182">
    <property type="entry name" value="DHH phosphoesterases"/>
    <property type="match status" value="1"/>
</dbReference>
<dbReference type="GO" id="GO:0003676">
    <property type="term" value="F:nucleic acid binding"/>
    <property type="evidence" value="ECO:0007669"/>
    <property type="project" value="InterPro"/>
</dbReference>
<evidence type="ECO:0000256" key="3">
    <source>
        <dbReference type="ARBA" id="ARBA00022722"/>
    </source>
</evidence>
<reference evidence="9 10" key="1">
    <citation type="journal article" date="2017" name="Genome Announc.">
        <title>Complete Genome Sequences of Two Acetylene-Fermenting Pelobacter acetylenicus Strains.</title>
        <authorList>
            <person name="Sutton J.M."/>
            <person name="Baesman S.M."/>
            <person name="Fierst J.L."/>
            <person name="Poret-Peterson A.T."/>
            <person name="Oremland R.S."/>
            <person name="Dunlap D.S."/>
            <person name="Akob D.M."/>
        </authorList>
    </citation>
    <scope>NUCLEOTIDE SEQUENCE [LARGE SCALE GENOMIC DNA]</scope>
    <source>
        <strain evidence="9 10">DSM 3247</strain>
    </source>
</reference>
<dbReference type="EMBL" id="CP015518">
    <property type="protein sequence ID" value="APG26022.1"/>
    <property type="molecule type" value="Genomic_DNA"/>
</dbReference>
<comment type="similarity">
    <text evidence="1">Belongs to the RecJ family.</text>
</comment>
<evidence type="ECO:0000259" key="6">
    <source>
        <dbReference type="Pfam" id="PF01368"/>
    </source>
</evidence>
<organism evidence="9 10">
    <name type="scientific">Syntrophotalea acetylenica</name>
    <name type="common">Pelobacter acetylenicus</name>
    <dbReference type="NCBI Taxonomy" id="29542"/>
    <lineage>
        <taxon>Bacteria</taxon>
        <taxon>Pseudomonadati</taxon>
        <taxon>Thermodesulfobacteriota</taxon>
        <taxon>Desulfuromonadia</taxon>
        <taxon>Desulfuromonadales</taxon>
        <taxon>Syntrophotaleaceae</taxon>
        <taxon>Syntrophotalea</taxon>
    </lineage>
</organism>
<evidence type="ECO:0000256" key="4">
    <source>
        <dbReference type="ARBA" id="ARBA00022801"/>
    </source>
</evidence>
<dbReference type="GO" id="GO:0006281">
    <property type="term" value="P:DNA repair"/>
    <property type="evidence" value="ECO:0007669"/>
    <property type="project" value="InterPro"/>
</dbReference>
<keyword evidence="4" id="KW-0378">Hydrolase</keyword>
<evidence type="ECO:0000259" key="8">
    <source>
        <dbReference type="Pfam" id="PF17768"/>
    </source>
</evidence>
<dbReference type="GO" id="GO:0008409">
    <property type="term" value="F:5'-3' exonuclease activity"/>
    <property type="evidence" value="ECO:0007669"/>
    <property type="project" value="InterPro"/>
</dbReference>
<dbReference type="Pfam" id="PF01368">
    <property type="entry name" value="DHH"/>
    <property type="match status" value="1"/>
</dbReference>
<dbReference type="InterPro" id="IPR038763">
    <property type="entry name" value="DHH_sf"/>
</dbReference>
<dbReference type="PANTHER" id="PTHR30255">
    <property type="entry name" value="SINGLE-STRANDED-DNA-SPECIFIC EXONUCLEASE RECJ"/>
    <property type="match status" value="1"/>
</dbReference>
<dbReference type="Gene3D" id="3.10.310.30">
    <property type="match status" value="1"/>
</dbReference>